<name>A0A414J6A2_9FIRM</name>
<dbReference type="Pfam" id="PF22564">
    <property type="entry name" value="HAAS"/>
    <property type="match status" value="1"/>
</dbReference>
<protein>
    <submittedName>
        <fullName evidence="3">DUF1700 domain-containing protein</fullName>
    </submittedName>
</protein>
<comment type="caution">
    <text evidence="3">The sequence shown here is derived from an EMBL/GenBank/DDBJ whole genome shotgun (WGS) entry which is preliminary data.</text>
</comment>
<evidence type="ECO:0000256" key="1">
    <source>
        <dbReference type="SAM" id="MobiDB-lite"/>
    </source>
</evidence>
<dbReference type="EMBL" id="QSKF01000006">
    <property type="protein sequence ID" value="RHE39964.1"/>
    <property type="molecule type" value="Genomic_DNA"/>
</dbReference>
<keyword evidence="2" id="KW-1133">Transmembrane helix</keyword>
<evidence type="ECO:0000313" key="3">
    <source>
        <dbReference type="EMBL" id="RHE39964.1"/>
    </source>
</evidence>
<evidence type="ECO:0000256" key="2">
    <source>
        <dbReference type="SAM" id="Phobius"/>
    </source>
</evidence>
<organism evidence="3 4">
    <name type="scientific">Blautia obeum</name>
    <dbReference type="NCBI Taxonomy" id="40520"/>
    <lineage>
        <taxon>Bacteria</taxon>
        <taxon>Bacillati</taxon>
        <taxon>Bacillota</taxon>
        <taxon>Clostridia</taxon>
        <taxon>Lachnospirales</taxon>
        <taxon>Lachnospiraceae</taxon>
        <taxon>Blautia</taxon>
    </lineage>
</organism>
<feature type="transmembrane region" description="Helical" evidence="2">
    <location>
        <begin position="152"/>
        <end position="173"/>
    </location>
</feature>
<dbReference type="Proteomes" id="UP000283745">
    <property type="component" value="Unassembled WGS sequence"/>
</dbReference>
<accession>A0A414J6A2</accession>
<feature type="transmembrane region" description="Helical" evidence="2">
    <location>
        <begin position="103"/>
        <end position="122"/>
    </location>
</feature>
<sequence length="231" mass="24856">MNRAQFMEQLKKLLSDISEEERQEALDYYESYFDDAGEDQEAEVIRELGSPGKVAAIIKEDLKNSSQNYGEFTESGYQDERADDERQMPQRRSEKGYHAERRGGKAGVILVLILLVFIAPLIKGTVGGIIGFIVALILLPLILVLGTGAVVIALFAIAVIAIGAGIGACVTATPAFGALGIGIGLILLSLGLVGLVFFVWAASRALPAILRRFTDFCGNILNRGKKGGDRV</sequence>
<reference evidence="3 4" key="1">
    <citation type="submission" date="2018-08" db="EMBL/GenBank/DDBJ databases">
        <title>A genome reference for cultivated species of the human gut microbiota.</title>
        <authorList>
            <person name="Zou Y."/>
            <person name="Xue W."/>
            <person name="Luo G."/>
        </authorList>
    </citation>
    <scope>NUCLEOTIDE SEQUENCE [LARGE SCALE GENOMIC DNA]</scope>
    <source>
        <strain evidence="3 4">AM28-23</strain>
    </source>
</reference>
<feature type="region of interest" description="Disordered" evidence="1">
    <location>
        <begin position="67"/>
        <end position="99"/>
    </location>
</feature>
<keyword evidence="2" id="KW-0812">Transmembrane</keyword>
<keyword evidence="2" id="KW-0472">Membrane</keyword>
<dbReference type="RefSeq" id="WP_015542224.1">
    <property type="nucleotide sequence ID" value="NZ_CABJFK010000006.1"/>
</dbReference>
<evidence type="ECO:0000313" key="4">
    <source>
        <dbReference type="Proteomes" id="UP000283745"/>
    </source>
</evidence>
<proteinExistence type="predicted"/>
<feature type="transmembrane region" description="Helical" evidence="2">
    <location>
        <begin position="179"/>
        <end position="202"/>
    </location>
</feature>
<gene>
    <name evidence="3" type="ORF">DW740_09405</name>
</gene>
<dbReference type="AlphaFoldDB" id="A0A414J6A2"/>
<feature type="transmembrane region" description="Helical" evidence="2">
    <location>
        <begin position="128"/>
        <end position="145"/>
    </location>
</feature>
<feature type="compositionally biased region" description="Basic and acidic residues" evidence="1">
    <location>
        <begin position="78"/>
        <end position="99"/>
    </location>
</feature>